<evidence type="ECO:0000313" key="2">
    <source>
        <dbReference type="EMBL" id="MDT0270681.1"/>
    </source>
</evidence>
<gene>
    <name evidence="2" type="ORF">RM844_30855</name>
</gene>
<dbReference type="InterPro" id="IPR007278">
    <property type="entry name" value="DUF397"/>
</dbReference>
<feature type="domain" description="DUF397" evidence="1">
    <location>
        <begin position="9"/>
        <end position="62"/>
    </location>
</feature>
<organism evidence="2 3">
    <name type="scientific">Streptomyces chisholmiae</name>
    <dbReference type="NCBI Taxonomy" id="3075540"/>
    <lineage>
        <taxon>Bacteria</taxon>
        <taxon>Bacillati</taxon>
        <taxon>Actinomycetota</taxon>
        <taxon>Actinomycetes</taxon>
        <taxon>Kitasatosporales</taxon>
        <taxon>Streptomycetaceae</taxon>
        <taxon>Streptomyces</taxon>
    </lineage>
</organism>
<evidence type="ECO:0000259" key="1">
    <source>
        <dbReference type="Pfam" id="PF04149"/>
    </source>
</evidence>
<keyword evidence="3" id="KW-1185">Reference proteome</keyword>
<reference evidence="3" key="1">
    <citation type="submission" date="2023-07" db="EMBL/GenBank/DDBJ databases">
        <title>30 novel species of actinomycetes from the DSMZ collection.</title>
        <authorList>
            <person name="Nouioui I."/>
        </authorList>
    </citation>
    <scope>NUCLEOTIDE SEQUENCE [LARGE SCALE GENOMIC DNA]</scope>
    <source>
        <strain evidence="3">DSM 44915</strain>
    </source>
</reference>
<sequence length="70" mass="7020">MIPGDGIGQWRKSSYSGGNGNCLEVAPLAGDGGRAVRDSKAPAGPVLMFSNSQWAALVGLAKGQEAGSDS</sequence>
<dbReference type="Proteomes" id="UP001183410">
    <property type="component" value="Unassembled WGS sequence"/>
</dbReference>
<accession>A0ABU2K101</accession>
<dbReference type="Pfam" id="PF04149">
    <property type="entry name" value="DUF397"/>
    <property type="match status" value="1"/>
</dbReference>
<proteinExistence type="predicted"/>
<protein>
    <submittedName>
        <fullName evidence="2">DUF397 domain-containing protein</fullName>
    </submittedName>
</protein>
<evidence type="ECO:0000313" key="3">
    <source>
        <dbReference type="Proteomes" id="UP001183410"/>
    </source>
</evidence>
<comment type="caution">
    <text evidence="2">The sequence shown here is derived from an EMBL/GenBank/DDBJ whole genome shotgun (WGS) entry which is preliminary data.</text>
</comment>
<name>A0ABU2K101_9ACTN</name>
<dbReference type="EMBL" id="JAVREO010000031">
    <property type="protein sequence ID" value="MDT0270681.1"/>
    <property type="molecule type" value="Genomic_DNA"/>
</dbReference>
<dbReference type="RefSeq" id="WP_311670781.1">
    <property type="nucleotide sequence ID" value="NZ_JAVREO010000031.1"/>
</dbReference>